<feature type="compositionally biased region" description="Basic and acidic residues" evidence="1">
    <location>
        <begin position="624"/>
        <end position="634"/>
    </location>
</feature>
<accession>A0A9P6FS35</accession>
<dbReference type="EMBL" id="JAABOA010002217">
    <property type="protein sequence ID" value="KAF9580201.1"/>
    <property type="molecule type" value="Genomic_DNA"/>
</dbReference>
<keyword evidence="3" id="KW-1185">Reference proteome</keyword>
<feature type="compositionally biased region" description="Low complexity" evidence="1">
    <location>
        <begin position="605"/>
        <end position="618"/>
    </location>
</feature>
<feature type="region of interest" description="Disordered" evidence="1">
    <location>
        <begin position="131"/>
        <end position="152"/>
    </location>
</feature>
<feature type="compositionally biased region" description="Polar residues" evidence="1">
    <location>
        <begin position="1"/>
        <end position="10"/>
    </location>
</feature>
<sequence>METDHQQGPSESAVPIDPNVGTSMDSTQIQEQDHKHLPSINPDTPGPIATPPVRSRSTTGTNTPTSVRSTMAQIGTMSVAVPFSSHFRDLALPPTSSLPTSPGPSHMTPNSETLVHREHQSLAGLQSLGAGPESERALQAQPNRPSTGARHTGPEAAALNELFAQAMATSALPSDSFSTSAHEAPANAQLALQELAHRLSALESRNIPADQSAPTPPSHIALPPVTASLASSTSSSILSSTFTLPAASSSATIPRTLAQRTPFKRARTNDSVDPRSLPKVVISALNQHGANLQVPKAEIIHGLPHPKRSEAPTDRMDRLQQTHRERLAQLATKPMAKRDLQTLLQAELETEDRTLQEMGVMLHKELLKLQLEEGVFLSMLELTEGGTMSMKDMKRVYPTRKRKETNMTPKSSNKDKVAPGTREFFGTIVEPIRVDDTSDLQFEDWVQVMDRMYSQENRASDVLEEVEPMGDRALQTQGNQRDIEVEEDEEVEEEENEDDIALLSRLAYQAPSESYSSRPFQAIASAVGTDRPSESVPRGAHPLDEIKKIVIERGRKRTVQEMDELGEENAAVQENEGDYDEEMLELEYDNDDMETLLELERHYIETSAGSGETAGESSRQSRKTGPEGENKDESGSEEEGDDDSDDSDDEEDYLESDEEEAGFDEEDEEAQRKALSRMLAEYGAL</sequence>
<dbReference type="Proteomes" id="UP000780801">
    <property type="component" value="Unassembled WGS sequence"/>
</dbReference>
<dbReference type="OrthoDB" id="2449556at2759"/>
<feature type="region of interest" description="Disordered" evidence="1">
    <location>
        <begin position="253"/>
        <end position="274"/>
    </location>
</feature>
<evidence type="ECO:0000313" key="3">
    <source>
        <dbReference type="Proteomes" id="UP000780801"/>
    </source>
</evidence>
<dbReference type="AlphaFoldDB" id="A0A9P6FS35"/>
<reference evidence="2" key="1">
    <citation type="journal article" date="2020" name="Fungal Divers.">
        <title>Resolving the Mortierellaceae phylogeny through synthesis of multi-gene phylogenetics and phylogenomics.</title>
        <authorList>
            <person name="Vandepol N."/>
            <person name="Liber J."/>
            <person name="Desiro A."/>
            <person name="Na H."/>
            <person name="Kennedy M."/>
            <person name="Barry K."/>
            <person name="Grigoriev I.V."/>
            <person name="Miller A.N."/>
            <person name="O'Donnell K."/>
            <person name="Stajich J.E."/>
            <person name="Bonito G."/>
        </authorList>
    </citation>
    <scope>NUCLEOTIDE SEQUENCE</scope>
    <source>
        <strain evidence="2">KOD1015</strain>
    </source>
</reference>
<feature type="region of interest" description="Disordered" evidence="1">
    <location>
        <begin position="92"/>
        <end position="111"/>
    </location>
</feature>
<gene>
    <name evidence="2" type="ORF">BGW38_003250</name>
</gene>
<evidence type="ECO:0000256" key="1">
    <source>
        <dbReference type="SAM" id="MobiDB-lite"/>
    </source>
</evidence>
<feature type="compositionally biased region" description="Polar residues" evidence="1">
    <location>
        <begin position="20"/>
        <end position="30"/>
    </location>
</feature>
<feature type="region of interest" description="Disordered" evidence="1">
    <location>
        <begin position="601"/>
        <end position="675"/>
    </location>
</feature>
<feature type="compositionally biased region" description="Acidic residues" evidence="1">
    <location>
        <begin position="635"/>
        <end position="669"/>
    </location>
</feature>
<evidence type="ECO:0000313" key="2">
    <source>
        <dbReference type="EMBL" id="KAF9580201.1"/>
    </source>
</evidence>
<organism evidence="2 3">
    <name type="scientific">Lunasporangiospora selenospora</name>
    <dbReference type="NCBI Taxonomy" id="979761"/>
    <lineage>
        <taxon>Eukaryota</taxon>
        <taxon>Fungi</taxon>
        <taxon>Fungi incertae sedis</taxon>
        <taxon>Mucoromycota</taxon>
        <taxon>Mortierellomycotina</taxon>
        <taxon>Mortierellomycetes</taxon>
        <taxon>Mortierellales</taxon>
        <taxon>Mortierellaceae</taxon>
        <taxon>Lunasporangiospora</taxon>
    </lineage>
</organism>
<comment type="caution">
    <text evidence="2">The sequence shown here is derived from an EMBL/GenBank/DDBJ whole genome shotgun (WGS) entry which is preliminary data.</text>
</comment>
<feature type="compositionally biased region" description="Acidic residues" evidence="1">
    <location>
        <begin position="484"/>
        <end position="496"/>
    </location>
</feature>
<feature type="region of interest" description="Disordered" evidence="1">
    <location>
        <begin position="1"/>
        <end position="69"/>
    </location>
</feature>
<name>A0A9P6FS35_9FUNG</name>
<feature type="region of interest" description="Disordered" evidence="1">
    <location>
        <begin position="476"/>
        <end position="496"/>
    </location>
</feature>
<feature type="compositionally biased region" description="Polar residues" evidence="1">
    <location>
        <begin position="55"/>
        <end position="69"/>
    </location>
</feature>
<feature type="compositionally biased region" description="Low complexity" evidence="1">
    <location>
        <begin position="92"/>
        <end position="105"/>
    </location>
</feature>
<proteinExistence type="predicted"/>
<protein>
    <submittedName>
        <fullName evidence="2">Uncharacterized protein</fullName>
    </submittedName>
</protein>